<comment type="caution">
    <text evidence="2">The sequence shown here is derived from an EMBL/GenBank/DDBJ whole genome shotgun (WGS) entry which is preliminary data.</text>
</comment>
<dbReference type="EMBL" id="QZAT01000122">
    <property type="protein sequence ID" value="THX24402.1"/>
    <property type="molecule type" value="Genomic_DNA"/>
</dbReference>
<name>A0AB74JN27_AURPU</name>
<evidence type="ECO:0000256" key="1">
    <source>
        <dbReference type="SAM" id="MobiDB-lite"/>
    </source>
</evidence>
<organism evidence="2 3">
    <name type="scientific">Aureobasidium pullulans</name>
    <name type="common">Black yeast</name>
    <name type="synonym">Pullularia pullulans</name>
    <dbReference type="NCBI Taxonomy" id="5580"/>
    <lineage>
        <taxon>Eukaryota</taxon>
        <taxon>Fungi</taxon>
        <taxon>Dikarya</taxon>
        <taxon>Ascomycota</taxon>
        <taxon>Pezizomycotina</taxon>
        <taxon>Dothideomycetes</taxon>
        <taxon>Dothideomycetidae</taxon>
        <taxon>Dothideales</taxon>
        <taxon>Saccotheciaceae</taxon>
        <taxon>Aureobasidium</taxon>
    </lineage>
</organism>
<feature type="compositionally biased region" description="Polar residues" evidence="1">
    <location>
        <begin position="59"/>
        <end position="71"/>
    </location>
</feature>
<accession>A0AB74JN27</accession>
<reference evidence="2 3" key="1">
    <citation type="submission" date="2018-10" db="EMBL/GenBank/DDBJ databases">
        <title>Fifty Aureobasidium pullulans genomes reveal a recombining polyextremotolerant generalist.</title>
        <authorList>
            <person name="Gostincar C."/>
            <person name="Turk M."/>
            <person name="Zajc J."/>
            <person name="Gunde-Cimerman N."/>
        </authorList>
    </citation>
    <scope>NUCLEOTIDE SEQUENCE [LARGE SCALE GENOMIC DNA]</scope>
    <source>
        <strain evidence="2 3">EXF-10081</strain>
    </source>
</reference>
<sequence length="233" mass="26537">MITSSCCQLLALLHNYRSDLLVWWTGLLSALTTASDGLIEDLQSFIRGKGGHRTTSLLSKASSMDQQSGNDLRQRDGLRPEREDAHLDPVLAILRDRCCLECCLPKAANRQSTRHHRPRIRKKRLHDLRPLLTSRDPFSTTSEVLVCLLINSDLCIIEDPEYLPKCLVRPLINLFHKTKSSRFTIFHLIGRRKEVSKHPRYVSGAEINQRITRSRGRKLRDEDVAIPSPLPGT</sequence>
<evidence type="ECO:0000313" key="2">
    <source>
        <dbReference type="EMBL" id="THX24402.1"/>
    </source>
</evidence>
<feature type="region of interest" description="Disordered" evidence="1">
    <location>
        <begin position="59"/>
        <end position="79"/>
    </location>
</feature>
<evidence type="ECO:0000313" key="3">
    <source>
        <dbReference type="Proteomes" id="UP000310374"/>
    </source>
</evidence>
<proteinExistence type="predicted"/>
<dbReference type="Proteomes" id="UP000310374">
    <property type="component" value="Unassembled WGS sequence"/>
</dbReference>
<gene>
    <name evidence="2" type="ORF">D6D12_07682</name>
</gene>
<protein>
    <submittedName>
        <fullName evidence="2">Uncharacterized protein</fullName>
    </submittedName>
</protein>
<dbReference type="AlphaFoldDB" id="A0AB74JN27"/>